<accession>A0AAW2VFC3</accession>
<name>A0AAW2VFC3_9LAMI</name>
<organism evidence="1">
    <name type="scientific">Sesamum latifolium</name>
    <dbReference type="NCBI Taxonomy" id="2727402"/>
    <lineage>
        <taxon>Eukaryota</taxon>
        <taxon>Viridiplantae</taxon>
        <taxon>Streptophyta</taxon>
        <taxon>Embryophyta</taxon>
        <taxon>Tracheophyta</taxon>
        <taxon>Spermatophyta</taxon>
        <taxon>Magnoliopsida</taxon>
        <taxon>eudicotyledons</taxon>
        <taxon>Gunneridae</taxon>
        <taxon>Pentapetalae</taxon>
        <taxon>asterids</taxon>
        <taxon>lamiids</taxon>
        <taxon>Lamiales</taxon>
        <taxon>Pedaliaceae</taxon>
        <taxon>Sesamum</taxon>
    </lineage>
</organism>
<protein>
    <submittedName>
        <fullName evidence="1">Uncharacterized protein</fullName>
    </submittedName>
</protein>
<sequence length="170" mass="19876">MCHPYDAEACRHFDRIYPDFTVETRNVRLDLYTGGFEPHGQYDRTYSYWSIILTPYNLPSGMCMSFEYMFLTMVISGPFNPKCLIDVYLEPLIEELQILWYVYVLTHDNVKNETFTMRVALMWTVNDLPAYGMASGWSSAGVMGCLVCMKDTRAFYLQNGRKVCYIDCHR</sequence>
<dbReference type="PANTHER" id="PTHR10775:SF166">
    <property type="entry name" value="OS04G0146034 PROTEIN"/>
    <property type="match status" value="1"/>
</dbReference>
<reference evidence="1" key="2">
    <citation type="journal article" date="2024" name="Plant">
        <title>Genomic evolution and insights into agronomic trait innovations of Sesamum species.</title>
        <authorList>
            <person name="Miao H."/>
            <person name="Wang L."/>
            <person name="Qu L."/>
            <person name="Liu H."/>
            <person name="Sun Y."/>
            <person name="Le M."/>
            <person name="Wang Q."/>
            <person name="Wei S."/>
            <person name="Zheng Y."/>
            <person name="Lin W."/>
            <person name="Duan Y."/>
            <person name="Cao H."/>
            <person name="Xiong S."/>
            <person name="Wang X."/>
            <person name="Wei L."/>
            <person name="Li C."/>
            <person name="Ma Q."/>
            <person name="Ju M."/>
            <person name="Zhao R."/>
            <person name="Li G."/>
            <person name="Mu C."/>
            <person name="Tian Q."/>
            <person name="Mei H."/>
            <person name="Zhang T."/>
            <person name="Gao T."/>
            <person name="Zhang H."/>
        </authorList>
    </citation>
    <scope>NUCLEOTIDE SEQUENCE</scope>
    <source>
        <strain evidence="1">KEN1</strain>
    </source>
</reference>
<dbReference type="Pfam" id="PF02992">
    <property type="entry name" value="Transposase_21"/>
    <property type="match status" value="1"/>
</dbReference>
<dbReference type="PANTHER" id="PTHR10775">
    <property type="entry name" value="OS08G0208400 PROTEIN"/>
    <property type="match status" value="1"/>
</dbReference>
<dbReference type="AlphaFoldDB" id="A0AAW2VFC3"/>
<dbReference type="EMBL" id="JACGWN010000010">
    <property type="protein sequence ID" value="KAL0427833.1"/>
    <property type="molecule type" value="Genomic_DNA"/>
</dbReference>
<comment type="caution">
    <text evidence="1">The sequence shown here is derived from an EMBL/GenBank/DDBJ whole genome shotgun (WGS) entry which is preliminary data.</text>
</comment>
<dbReference type="InterPro" id="IPR004242">
    <property type="entry name" value="Transposase_21"/>
</dbReference>
<evidence type="ECO:0000313" key="1">
    <source>
        <dbReference type="EMBL" id="KAL0427833.1"/>
    </source>
</evidence>
<proteinExistence type="predicted"/>
<gene>
    <name evidence="1" type="ORF">Slati_2958100</name>
</gene>
<reference evidence="1" key="1">
    <citation type="submission" date="2020-06" db="EMBL/GenBank/DDBJ databases">
        <authorList>
            <person name="Li T."/>
            <person name="Hu X."/>
            <person name="Zhang T."/>
            <person name="Song X."/>
            <person name="Zhang H."/>
            <person name="Dai N."/>
            <person name="Sheng W."/>
            <person name="Hou X."/>
            <person name="Wei L."/>
        </authorList>
    </citation>
    <scope>NUCLEOTIDE SEQUENCE</scope>
    <source>
        <strain evidence="1">KEN1</strain>
        <tissue evidence="1">Leaf</tissue>
    </source>
</reference>